<dbReference type="EMBL" id="KQ947436">
    <property type="protein sequence ID" value="KUJ08172.1"/>
    <property type="molecule type" value="Genomic_DNA"/>
</dbReference>
<evidence type="ECO:0000313" key="2">
    <source>
        <dbReference type="EMBL" id="KUJ08172.1"/>
    </source>
</evidence>
<name>A0A132B6Y4_MOLSC</name>
<evidence type="ECO:0000313" key="3">
    <source>
        <dbReference type="Proteomes" id="UP000070700"/>
    </source>
</evidence>
<dbReference type="GeneID" id="28816554"/>
<feature type="compositionally biased region" description="Polar residues" evidence="1">
    <location>
        <begin position="261"/>
        <end position="271"/>
    </location>
</feature>
<dbReference type="AlphaFoldDB" id="A0A132B6Y4"/>
<dbReference type="InParanoid" id="A0A132B6Y4"/>
<dbReference type="RefSeq" id="XP_018062527.1">
    <property type="nucleotide sequence ID" value="XM_018206828.1"/>
</dbReference>
<gene>
    <name evidence="2" type="ORF">LY89DRAFT_337063</name>
</gene>
<evidence type="ECO:0000256" key="1">
    <source>
        <dbReference type="SAM" id="MobiDB-lite"/>
    </source>
</evidence>
<feature type="compositionally biased region" description="Basic and acidic residues" evidence="1">
    <location>
        <begin position="466"/>
        <end position="502"/>
    </location>
</feature>
<sequence>MPEPYDHIPRIPLPTTAQFNTTIDVFENGPNTLRGLAQPIAWLRDRLDPLHALEQAEEERVKDVEAGGEDMDKKWAEMSREFRRENRRMAIVPTTAGQAERATSSKTTRREGRKEMPGRNKDMDDNDSDDGPVVDQSWDIMNRTFLHKNLGPDKQPPPGPRERIRISKPTPQNQTVGYLESTFEDKSRSREQEETRKPERKTAYPPAQKPDLAEARYLEKPHSRSQEKQKVLEANRKSFKAPALSQEKSVEPMATTHPKQKFSQAQGQSEPELSLAIPDSPPVKIRLHPAERERVARELKEALSTNQFKVWPLESSPYLEDAAKKPDESTEFRAPLSREEQAKKQQLMDQWMMKQERDIKGRRRFQGKGGYEDEVEKQVLKSTDWFQPTLAPYVGTGLKIPTREEVRDEYEAESEYEDAMEYLPRTSRYWNKPEVKGKTREGQDKESQSSKGEAKIQNMQVATGHRPKEKDRKDKPAIQDRRDVSKGRPQASKDENRKESQKTKKPTAVTSIASGESKSKAHEKQDISDMKSTKPPISHRAKS</sequence>
<feature type="compositionally biased region" description="Basic and acidic residues" evidence="1">
    <location>
        <begin position="183"/>
        <end position="202"/>
    </location>
</feature>
<accession>A0A132B6Y4</accession>
<feature type="compositionally biased region" description="Acidic residues" evidence="1">
    <location>
        <begin position="411"/>
        <end position="420"/>
    </location>
</feature>
<feature type="region of interest" description="Disordered" evidence="1">
    <location>
        <begin position="147"/>
        <end position="283"/>
    </location>
</feature>
<feature type="compositionally biased region" description="Basic and acidic residues" evidence="1">
    <location>
        <begin position="431"/>
        <end position="454"/>
    </location>
</feature>
<proteinExistence type="predicted"/>
<feature type="compositionally biased region" description="Polar residues" evidence="1">
    <location>
        <begin position="95"/>
        <end position="106"/>
    </location>
</feature>
<feature type="compositionally biased region" description="Basic and acidic residues" evidence="1">
    <location>
        <begin position="517"/>
        <end position="532"/>
    </location>
</feature>
<feature type="compositionally biased region" description="Basic and acidic residues" evidence="1">
    <location>
        <begin position="211"/>
        <end position="236"/>
    </location>
</feature>
<feature type="compositionally biased region" description="Basic and acidic residues" evidence="1">
    <location>
        <begin position="108"/>
        <end position="123"/>
    </location>
</feature>
<organism evidence="2 3">
    <name type="scientific">Mollisia scopiformis</name>
    <name type="common">Conifer needle endophyte fungus</name>
    <name type="synonym">Phialocephala scopiformis</name>
    <dbReference type="NCBI Taxonomy" id="149040"/>
    <lineage>
        <taxon>Eukaryota</taxon>
        <taxon>Fungi</taxon>
        <taxon>Dikarya</taxon>
        <taxon>Ascomycota</taxon>
        <taxon>Pezizomycotina</taxon>
        <taxon>Leotiomycetes</taxon>
        <taxon>Helotiales</taxon>
        <taxon>Mollisiaceae</taxon>
        <taxon>Mollisia</taxon>
    </lineage>
</organism>
<protein>
    <submittedName>
        <fullName evidence="2">Uncharacterized protein</fullName>
    </submittedName>
</protein>
<reference evidence="2 3" key="1">
    <citation type="submission" date="2015-10" db="EMBL/GenBank/DDBJ databases">
        <title>Full genome of DAOMC 229536 Phialocephala scopiformis, a fungal endophyte of spruce producing the potent anti-insectan compound rugulosin.</title>
        <authorList>
            <consortium name="DOE Joint Genome Institute"/>
            <person name="Walker A.K."/>
            <person name="Frasz S.L."/>
            <person name="Seifert K.A."/>
            <person name="Miller J.D."/>
            <person name="Mondo S.J."/>
            <person name="Labutti K."/>
            <person name="Lipzen A."/>
            <person name="Dockter R."/>
            <person name="Kennedy M."/>
            <person name="Grigoriev I.V."/>
            <person name="Spatafora J.W."/>
        </authorList>
    </citation>
    <scope>NUCLEOTIDE SEQUENCE [LARGE SCALE GENOMIC DNA]</scope>
    <source>
        <strain evidence="2 3">CBS 120377</strain>
    </source>
</reference>
<dbReference type="Proteomes" id="UP000070700">
    <property type="component" value="Unassembled WGS sequence"/>
</dbReference>
<dbReference type="OrthoDB" id="10545823at2759"/>
<keyword evidence="3" id="KW-1185">Reference proteome</keyword>
<feature type="region of interest" description="Disordered" evidence="1">
    <location>
        <begin position="411"/>
        <end position="543"/>
    </location>
</feature>
<feature type="region of interest" description="Disordered" evidence="1">
    <location>
        <begin position="87"/>
        <end position="135"/>
    </location>
</feature>
<feature type="region of interest" description="Disordered" evidence="1">
    <location>
        <begin position="321"/>
        <end position="342"/>
    </location>
</feature>
<dbReference type="KEGG" id="psco:LY89DRAFT_337063"/>